<protein>
    <submittedName>
        <fullName evidence="1">Ribonuclease H</fullName>
    </submittedName>
</protein>
<keyword evidence="2" id="KW-1185">Reference proteome</keyword>
<dbReference type="AlphaFoldDB" id="A0AAD7LNW5"/>
<accession>A0AAD7LNW5</accession>
<dbReference type="EMBL" id="JARAOO010000007">
    <property type="protein sequence ID" value="KAJ7961432.1"/>
    <property type="molecule type" value="Genomic_DNA"/>
</dbReference>
<reference evidence="1" key="1">
    <citation type="journal article" date="2023" name="Science">
        <title>Elucidation of the pathway for biosynthesis of saponin adjuvants from the soapbark tree.</title>
        <authorList>
            <person name="Reed J."/>
            <person name="Orme A."/>
            <person name="El-Demerdash A."/>
            <person name="Owen C."/>
            <person name="Martin L.B.B."/>
            <person name="Misra R.C."/>
            <person name="Kikuchi S."/>
            <person name="Rejzek M."/>
            <person name="Martin A.C."/>
            <person name="Harkess A."/>
            <person name="Leebens-Mack J."/>
            <person name="Louveau T."/>
            <person name="Stephenson M.J."/>
            <person name="Osbourn A."/>
        </authorList>
    </citation>
    <scope>NUCLEOTIDE SEQUENCE</scope>
    <source>
        <strain evidence="1">S10</strain>
    </source>
</reference>
<gene>
    <name evidence="1" type="ORF">O6P43_016781</name>
</gene>
<name>A0AAD7LNW5_QUISA</name>
<proteinExistence type="predicted"/>
<comment type="caution">
    <text evidence="1">The sequence shown here is derived from an EMBL/GenBank/DDBJ whole genome shotgun (WGS) entry which is preliminary data.</text>
</comment>
<dbReference type="KEGG" id="qsa:O6P43_016781"/>
<organism evidence="1 2">
    <name type="scientific">Quillaja saponaria</name>
    <name type="common">Soap bark tree</name>
    <dbReference type="NCBI Taxonomy" id="32244"/>
    <lineage>
        <taxon>Eukaryota</taxon>
        <taxon>Viridiplantae</taxon>
        <taxon>Streptophyta</taxon>
        <taxon>Embryophyta</taxon>
        <taxon>Tracheophyta</taxon>
        <taxon>Spermatophyta</taxon>
        <taxon>Magnoliopsida</taxon>
        <taxon>eudicotyledons</taxon>
        <taxon>Gunneridae</taxon>
        <taxon>Pentapetalae</taxon>
        <taxon>rosids</taxon>
        <taxon>fabids</taxon>
        <taxon>Fabales</taxon>
        <taxon>Quillajaceae</taxon>
        <taxon>Quillaja</taxon>
    </lineage>
</organism>
<sequence>MSGEWFLASRFGQFGDGIISGCLKLVLSSGGIWLLQFCKVRQFEQASSMEQQVGGWPLSNCQEVLVGWVFLRRDWVKLNTDGASKRGVLAGAGGVFGDSSGV</sequence>
<dbReference type="Proteomes" id="UP001163823">
    <property type="component" value="Chromosome 7"/>
</dbReference>
<evidence type="ECO:0000313" key="1">
    <source>
        <dbReference type="EMBL" id="KAJ7961432.1"/>
    </source>
</evidence>
<evidence type="ECO:0000313" key="2">
    <source>
        <dbReference type="Proteomes" id="UP001163823"/>
    </source>
</evidence>